<evidence type="ECO:0000256" key="1">
    <source>
        <dbReference type="SAM" id="MobiDB-lite"/>
    </source>
</evidence>
<feature type="non-terminal residue" evidence="3">
    <location>
        <position position="177"/>
    </location>
</feature>
<keyword evidence="2" id="KW-0812">Transmembrane</keyword>
<gene>
    <name evidence="3" type="ORF">Agub_g14558</name>
</gene>
<keyword evidence="4" id="KW-1185">Reference proteome</keyword>
<dbReference type="Proteomes" id="UP001054857">
    <property type="component" value="Unassembled WGS sequence"/>
</dbReference>
<organism evidence="3 4">
    <name type="scientific">Astrephomene gubernaculifera</name>
    <dbReference type="NCBI Taxonomy" id="47775"/>
    <lineage>
        <taxon>Eukaryota</taxon>
        <taxon>Viridiplantae</taxon>
        <taxon>Chlorophyta</taxon>
        <taxon>core chlorophytes</taxon>
        <taxon>Chlorophyceae</taxon>
        <taxon>CS clade</taxon>
        <taxon>Chlamydomonadales</taxon>
        <taxon>Astrephomenaceae</taxon>
        <taxon>Astrephomene</taxon>
    </lineage>
</organism>
<feature type="transmembrane region" description="Helical" evidence="2">
    <location>
        <begin position="141"/>
        <end position="157"/>
    </location>
</feature>
<feature type="compositionally biased region" description="Low complexity" evidence="1">
    <location>
        <begin position="77"/>
        <end position="103"/>
    </location>
</feature>
<proteinExistence type="predicted"/>
<evidence type="ECO:0000313" key="3">
    <source>
        <dbReference type="EMBL" id="GFR52041.1"/>
    </source>
</evidence>
<feature type="region of interest" description="Disordered" evidence="1">
    <location>
        <begin position="1"/>
        <end position="103"/>
    </location>
</feature>
<evidence type="ECO:0000256" key="2">
    <source>
        <dbReference type="SAM" id="Phobius"/>
    </source>
</evidence>
<comment type="caution">
    <text evidence="3">The sequence shown here is derived from an EMBL/GenBank/DDBJ whole genome shotgun (WGS) entry which is preliminary data.</text>
</comment>
<accession>A0AAD3HT66</accession>
<protein>
    <submittedName>
        <fullName evidence="3">Uncharacterized protein</fullName>
    </submittedName>
</protein>
<keyword evidence="2" id="KW-0472">Membrane</keyword>
<dbReference type="EMBL" id="BMAR01000057">
    <property type="protein sequence ID" value="GFR52041.1"/>
    <property type="molecule type" value="Genomic_DNA"/>
</dbReference>
<keyword evidence="2" id="KW-1133">Transmembrane helix</keyword>
<dbReference type="AlphaFoldDB" id="A0AAD3HT66"/>
<reference evidence="3 4" key="1">
    <citation type="journal article" date="2021" name="Sci. Rep.">
        <title>Genome sequencing of the multicellular alga Astrephomene provides insights into convergent evolution of germ-soma differentiation.</title>
        <authorList>
            <person name="Yamashita S."/>
            <person name="Yamamoto K."/>
            <person name="Matsuzaki R."/>
            <person name="Suzuki S."/>
            <person name="Yamaguchi H."/>
            <person name="Hirooka S."/>
            <person name="Minakuchi Y."/>
            <person name="Miyagishima S."/>
            <person name="Kawachi M."/>
            <person name="Toyoda A."/>
            <person name="Nozaki H."/>
        </authorList>
    </citation>
    <scope>NUCLEOTIDE SEQUENCE [LARGE SCALE GENOMIC DNA]</scope>
    <source>
        <strain evidence="3 4">NIES-4017</strain>
    </source>
</reference>
<name>A0AAD3HT66_9CHLO</name>
<evidence type="ECO:0000313" key="4">
    <source>
        <dbReference type="Proteomes" id="UP001054857"/>
    </source>
</evidence>
<sequence>MAGGRSANREAREQLVPKGDGTAAASSSSIHSFPQYDLPLPGTSSLAADGVDSTPADALNCPWIPLQDGKESPPPAAASASATPGTAAAPTPGSSSTIPPSVGVTAVSGGGSVVPMEIQEALLPAPPPAPPFRHPLPPRQRVWSVVMFCLVAALLFADQNLLAPNLTAAAAYFHMNE</sequence>